<dbReference type="AlphaFoldDB" id="A0A7J6FLN3"/>
<feature type="region of interest" description="Disordered" evidence="1">
    <location>
        <begin position="1"/>
        <end position="31"/>
    </location>
</feature>
<dbReference type="Proteomes" id="UP000583929">
    <property type="component" value="Unassembled WGS sequence"/>
</dbReference>
<accession>A0A7J6FLN3</accession>
<evidence type="ECO:0000256" key="1">
    <source>
        <dbReference type="SAM" id="MobiDB-lite"/>
    </source>
</evidence>
<organism evidence="2 3">
    <name type="scientific">Cannabis sativa</name>
    <name type="common">Hemp</name>
    <name type="synonym">Marijuana</name>
    <dbReference type="NCBI Taxonomy" id="3483"/>
    <lineage>
        <taxon>Eukaryota</taxon>
        <taxon>Viridiplantae</taxon>
        <taxon>Streptophyta</taxon>
        <taxon>Embryophyta</taxon>
        <taxon>Tracheophyta</taxon>
        <taxon>Spermatophyta</taxon>
        <taxon>Magnoliopsida</taxon>
        <taxon>eudicotyledons</taxon>
        <taxon>Gunneridae</taxon>
        <taxon>Pentapetalae</taxon>
        <taxon>rosids</taxon>
        <taxon>fabids</taxon>
        <taxon>Rosales</taxon>
        <taxon>Cannabaceae</taxon>
        <taxon>Cannabis</taxon>
    </lineage>
</organism>
<dbReference type="EMBL" id="JAATIQ010000202">
    <property type="protein sequence ID" value="KAF4370779.1"/>
    <property type="molecule type" value="Genomic_DNA"/>
</dbReference>
<proteinExistence type="predicted"/>
<comment type="caution">
    <text evidence="2">The sequence shown here is derived from an EMBL/GenBank/DDBJ whole genome shotgun (WGS) entry which is preliminary data.</text>
</comment>
<evidence type="ECO:0000313" key="2">
    <source>
        <dbReference type="EMBL" id="KAF4370779.1"/>
    </source>
</evidence>
<gene>
    <name evidence="2" type="ORF">G4B88_030499</name>
</gene>
<evidence type="ECO:0000313" key="3">
    <source>
        <dbReference type="Proteomes" id="UP000583929"/>
    </source>
</evidence>
<keyword evidence="3" id="KW-1185">Reference proteome</keyword>
<sequence>MTIIQSRLQYRPPSPSSKAASTSVSPLPLDSTPVQINQAAVDWTKKSSISTNLESSASNMNRSTATKKFLEVLCSYSTTIETKNRNTLSMMATYEKRGARRKQRGTSFGQVFVLSVLGSLASSNFILKPINDPNIEVHGITFGPEFMQVWVDNVISPNTYFFPPSHSKITIQEVVDSFSAWPLEKIWNVWNTLAKVKKKMRSPSSSPILFQSSLHESPLNESRSYAILICTNTSFNNCLTC</sequence>
<feature type="compositionally biased region" description="Low complexity" evidence="1">
    <location>
        <begin position="16"/>
        <end position="26"/>
    </location>
</feature>
<name>A0A7J6FLN3_CANSA</name>
<reference evidence="2 3" key="1">
    <citation type="journal article" date="2020" name="bioRxiv">
        <title>Sequence and annotation of 42 cannabis genomes reveals extensive copy number variation in cannabinoid synthesis and pathogen resistance genes.</title>
        <authorList>
            <person name="Mckernan K.J."/>
            <person name="Helbert Y."/>
            <person name="Kane L.T."/>
            <person name="Ebling H."/>
            <person name="Zhang L."/>
            <person name="Liu B."/>
            <person name="Eaton Z."/>
            <person name="Mclaughlin S."/>
            <person name="Kingan S."/>
            <person name="Baybayan P."/>
            <person name="Concepcion G."/>
            <person name="Jordan M."/>
            <person name="Riva A."/>
            <person name="Barbazuk W."/>
            <person name="Harkins T."/>
        </authorList>
    </citation>
    <scope>NUCLEOTIDE SEQUENCE [LARGE SCALE GENOMIC DNA]</scope>
    <source>
        <strain evidence="3">cv. Jamaican Lion 4</strain>
        <tissue evidence="2">Leaf</tissue>
    </source>
</reference>
<protein>
    <submittedName>
        <fullName evidence="2">Uncharacterized protein</fullName>
    </submittedName>
</protein>